<dbReference type="Proteomes" id="UP001152797">
    <property type="component" value="Unassembled WGS sequence"/>
</dbReference>
<keyword evidence="3" id="KW-1185">Reference proteome</keyword>
<evidence type="ECO:0000313" key="2">
    <source>
        <dbReference type="EMBL" id="CAL1151771.1"/>
    </source>
</evidence>
<accession>A0A9P1CY41</accession>
<gene>
    <name evidence="1" type="ORF">C1SCF055_LOCUS24703</name>
</gene>
<protein>
    <submittedName>
        <fullName evidence="1">Uncharacterized protein</fullName>
    </submittedName>
</protein>
<evidence type="ECO:0000313" key="1">
    <source>
        <dbReference type="EMBL" id="CAI3998396.1"/>
    </source>
</evidence>
<reference evidence="1" key="1">
    <citation type="submission" date="2022-10" db="EMBL/GenBank/DDBJ databases">
        <authorList>
            <person name="Chen Y."/>
            <person name="Dougan E. K."/>
            <person name="Chan C."/>
            <person name="Rhodes N."/>
            <person name="Thang M."/>
        </authorList>
    </citation>
    <scope>NUCLEOTIDE SEQUENCE</scope>
</reference>
<proteinExistence type="predicted"/>
<name>A0A9P1CY41_9DINO</name>
<comment type="caution">
    <text evidence="1">The sequence shown here is derived from an EMBL/GenBank/DDBJ whole genome shotgun (WGS) entry which is preliminary data.</text>
</comment>
<sequence length="304" mass="32758">MKCPSSPSWVHASAEVEGIAAASCQDVIEEIKARVTGDWHDPHNGGQYSLLNESTLELDLKRVTGNKRFTDKMTFTFSDFQGSRPECGIHACSESQIFSVKDFSTNYCNLRNLYCGTEDGCEPVKHDFKTTEIEVKPSSFAGTDKKACIVTGDVQEVRPMLRATAPNFLGDTVDDTLACISDNCPLDESTLSPSPSCVLGNCTSHLAKCLFSSSCRHGVMCELKCTEPLAKTEDAVHFAGLMECMRVHCPGFPPSKSCAALHCGVEAAECAVHSKCRETLECADACVPGKYTAALAALPHATVV</sequence>
<organism evidence="1">
    <name type="scientific">Cladocopium goreaui</name>
    <dbReference type="NCBI Taxonomy" id="2562237"/>
    <lineage>
        <taxon>Eukaryota</taxon>
        <taxon>Sar</taxon>
        <taxon>Alveolata</taxon>
        <taxon>Dinophyceae</taxon>
        <taxon>Suessiales</taxon>
        <taxon>Symbiodiniaceae</taxon>
        <taxon>Cladocopium</taxon>
    </lineage>
</organism>
<dbReference type="OrthoDB" id="5946254at2759"/>
<dbReference type="AlphaFoldDB" id="A0A9P1CY41"/>
<reference evidence="2" key="2">
    <citation type="submission" date="2024-04" db="EMBL/GenBank/DDBJ databases">
        <authorList>
            <person name="Chen Y."/>
            <person name="Shah S."/>
            <person name="Dougan E. K."/>
            <person name="Thang M."/>
            <person name="Chan C."/>
        </authorList>
    </citation>
    <scope>NUCLEOTIDE SEQUENCE [LARGE SCALE GENOMIC DNA]</scope>
</reference>
<dbReference type="EMBL" id="CAMXCT020002472">
    <property type="protein sequence ID" value="CAL1151771.1"/>
    <property type="molecule type" value="Genomic_DNA"/>
</dbReference>
<dbReference type="EMBL" id="CAMXCT030002472">
    <property type="protein sequence ID" value="CAL4785708.1"/>
    <property type="molecule type" value="Genomic_DNA"/>
</dbReference>
<dbReference type="EMBL" id="CAMXCT010002472">
    <property type="protein sequence ID" value="CAI3998396.1"/>
    <property type="molecule type" value="Genomic_DNA"/>
</dbReference>
<evidence type="ECO:0000313" key="3">
    <source>
        <dbReference type="Proteomes" id="UP001152797"/>
    </source>
</evidence>